<protein>
    <recommendedName>
        <fullName evidence="3">DUF4058 domain-containing protein</fullName>
    </recommendedName>
</protein>
<dbReference type="EMBL" id="CP036426">
    <property type="protein sequence ID" value="QDV35099.1"/>
    <property type="molecule type" value="Genomic_DNA"/>
</dbReference>
<dbReference type="AlphaFoldDB" id="A0A518H2L8"/>
<name>A0A518H2L8_9BACT</name>
<reference evidence="1 2" key="1">
    <citation type="submission" date="2019-02" db="EMBL/GenBank/DDBJ databases">
        <title>Deep-cultivation of Planctomycetes and their phenomic and genomic characterization uncovers novel biology.</title>
        <authorList>
            <person name="Wiegand S."/>
            <person name="Jogler M."/>
            <person name="Boedeker C."/>
            <person name="Pinto D."/>
            <person name="Vollmers J."/>
            <person name="Rivas-Marin E."/>
            <person name="Kohn T."/>
            <person name="Peeters S.H."/>
            <person name="Heuer A."/>
            <person name="Rast P."/>
            <person name="Oberbeckmann S."/>
            <person name="Bunk B."/>
            <person name="Jeske O."/>
            <person name="Meyerdierks A."/>
            <person name="Storesund J.E."/>
            <person name="Kallscheuer N."/>
            <person name="Luecker S."/>
            <person name="Lage O.M."/>
            <person name="Pohl T."/>
            <person name="Merkel B.J."/>
            <person name="Hornburger P."/>
            <person name="Mueller R.-W."/>
            <person name="Bruemmer F."/>
            <person name="Labrenz M."/>
            <person name="Spormann A.M."/>
            <person name="Op den Camp H."/>
            <person name="Overmann J."/>
            <person name="Amann R."/>
            <person name="Jetten M.S.M."/>
            <person name="Mascher T."/>
            <person name="Medema M.H."/>
            <person name="Devos D.P."/>
            <person name="Kaster A.-K."/>
            <person name="Ovreas L."/>
            <person name="Rohde M."/>
            <person name="Galperin M.Y."/>
            <person name="Jogler C."/>
        </authorList>
    </citation>
    <scope>NUCLEOTIDE SEQUENCE [LARGE SCALE GENOMIC DNA]</scope>
    <source>
        <strain evidence="1 2">ElP</strain>
    </source>
</reference>
<organism evidence="1 2">
    <name type="scientific">Tautonia plasticadhaerens</name>
    <dbReference type="NCBI Taxonomy" id="2527974"/>
    <lineage>
        <taxon>Bacteria</taxon>
        <taxon>Pseudomonadati</taxon>
        <taxon>Planctomycetota</taxon>
        <taxon>Planctomycetia</taxon>
        <taxon>Isosphaerales</taxon>
        <taxon>Isosphaeraceae</taxon>
        <taxon>Tautonia</taxon>
    </lineage>
</organism>
<evidence type="ECO:0000313" key="1">
    <source>
        <dbReference type="EMBL" id="QDV35099.1"/>
    </source>
</evidence>
<dbReference type="OrthoDB" id="266247at2"/>
<accession>A0A518H2L8</accession>
<dbReference type="KEGG" id="tpla:ElP_30010"/>
<evidence type="ECO:0000313" key="2">
    <source>
        <dbReference type="Proteomes" id="UP000317835"/>
    </source>
</evidence>
<keyword evidence="2" id="KW-1185">Reference proteome</keyword>
<proteinExistence type="predicted"/>
<sequence length="248" mass="27267">MPMHDWTRVEPTIFHHFHQQWSVSICDALNAGLLPPGMSALIEPHAAGLIPNLLAVERRGRARDGAPGGVATAPQTRMRVEPKGDTLLKRANRVAIRHRLGEVVCIIEIASPGNKASASAVRSFVGKTLEFLRAGVNVLLVDPFPPGPRDPHSLHTLIWDEIEEAPFDLPSGEPLLLASYRAGDDRVALPPVAFIEPFRVGAEMPDMPAWIDPDSYVSVPLERTYQSSWEVCPSDFRSLVELGRLPDE</sequence>
<gene>
    <name evidence="1" type="ORF">ElP_30010</name>
</gene>
<dbReference type="RefSeq" id="WP_145270458.1">
    <property type="nucleotide sequence ID" value="NZ_CP036426.1"/>
</dbReference>
<evidence type="ECO:0008006" key="3">
    <source>
        <dbReference type="Google" id="ProtNLM"/>
    </source>
</evidence>
<dbReference type="Proteomes" id="UP000317835">
    <property type="component" value="Chromosome"/>
</dbReference>